<keyword evidence="7" id="KW-1185">Reference proteome</keyword>
<dbReference type="SUPFAM" id="SSF51905">
    <property type="entry name" value="FAD/NAD(P)-binding domain"/>
    <property type="match status" value="1"/>
</dbReference>
<comment type="cofactor">
    <cofactor evidence="1">
        <name>FAD</name>
        <dbReference type="ChEBI" id="CHEBI:57692"/>
    </cofactor>
</comment>
<dbReference type="Pfam" id="PF01494">
    <property type="entry name" value="FAD_binding_3"/>
    <property type="match status" value="2"/>
</dbReference>
<dbReference type="Gene3D" id="3.30.9.10">
    <property type="entry name" value="D-Amino Acid Oxidase, subunit A, domain 2"/>
    <property type="match status" value="1"/>
</dbReference>
<protein>
    <submittedName>
        <fullName evidence="6">FAD binding domain-containing protein</fullName>
    </submittedName>
</protein>
<dbReference type="PRINTS" id="PR00420">
    <property type="entry name" value="RNGMNOXGNASE"/>
</dbReference>
<reference evidence="6 7" key="1">
    <citation type="submission" date="2014-02" db="EMBL/GenBank/DDBJ databases">
        <title>The genome sequence of Colletotrichum salicis CBS 607.94.</title>
        <authorList>
            <person name="Baroncelli R."/>
            <person name="Thon M.R."/>
        </authorList>
    </citation>
    <scope>NUCLEOTIDE SEQUENCE [LARGE SCALE GENOMIC DNA]</scope>
    <source>
        <strain evidence="6 7">CBS 607.94</strain>
    </source>
</reference>
<dbReference type="Gene3D" id="3.40.30.120">
    <property type="match status" value="1"/>
</dbReference>
<evidence type="ECO:0000313" key="6">
    <source>
        <dbReference type="EMBL" id="KXH54117.1"/>
    </source>
</evidence>
<dbReference type="Gene3D" id="3.50.50.60">
    <property type="entry name" value="FAD/NAD(P)-binding domain"/>
    <property type="match status" value="1"/>
</dbReference>
<comment type="caution">
    <text evidence="6">The sequence shown here is derived from an EMBL/GenBank/DDBJ whole genome shotgun (WGS) entry which is preliminary data.</text>
</comment>
<evidence type="ECO:0000313" key="7">
    <source>
        <dbReference type="Proteomes" id="UP000070121"/>
    </source>
</evidence>
<evidence type="ECO:0000256" key="4">
    <source>
        <dbReference type="ARBA" id="ARBA00023002"/>
    </source>
</evidence>
<keyword evidence="3" id="KW-0274">FAD</keyword>
<dbReference type="PANTHER" id="PTHR43004:SF19">
    <property type="entry name" value="BINDING MONOOXYGENASE, PUTATIVE (JCVI)-RELATED"/>
    <property type="match status" value="1"/>
</dbReference>
<accession>A0A135U178</accession>
<dbReference type="OrthoDB" id="2690153at2759"/>
<proteinExistence type="predicted"/>
<dbReference type="Proteomes" id="UP000070121">
    <property type="component" value="Unassembled WGS sequence"/>
</dbReference>
<feature type="domain" description="FAD-binding" evidence="5">
    <location>
        <begin position="279"/>
        <end position="358"/>
    </location>
</feature>
<dbReference type="GO" id="GO:0016709">
    <property type="term" value="F:oxidoreductase activity, acting on paired donors, with incorporation or reduction of molecular oxygen, NAD(P)H as one donor, and incorporation of one atom of oxygen"/>
    <property type="evidence" value="ECO:0007669"/>
    <property type="project" value="UniProtKB-ARBA"/>
</dbReference>
<dbReference type="PANTHER" id="PTHR43004">
    <property type="entry name" value="TRK SYSTEM POTASSIUM UPTAKE PROTEIN"/>
    <property type="match status" value="1"/>
</dbReference>
<evidence type="ECO:0000256" key="1">
    <source>
        <dbReference type="ARBA" id="ARBA00001974"/>
    </source>
</evidence>
<dbReference type="EMBL" id="JFFI01001791">
    <property type="protein sequence ID" value="KXH54117.1"/>
    <property type="molecule type" value="Genomic_DNA"/>
</dbReference>
<dbReference type="AlphaFoldDB" id="A0A135U178"/>
<name>A0A135U178_9PEZI</name>
<dbReference type="STRING" id="1209931.A0A135U178"/>
<evidence type="ECO:0000256" key="2">
    <source>
        <dbReference type="ARBA" id="ARBA00022630"/>
    </source>
</evidence>
<organism evidence="6 7">
    <name type="scientific">Colletotrichum salicis</name>
    <dbReference type="NCBI Taxonomy" id="1209931"/>
    <lineage>
        <taxon>Eukaryota</taxon>
        <taxon>Fungi</taxon>
        <taxon>Dikarya</taxon>
        <taxon>Ascomycota</taxon>
        <taxon>Pezizomycotina</taxon>
        <taxon>Sordariomycetes</taxon>
        <taxon>Hypocreomycetidae</taxon>
        <taxon>Glomerellales</taxon>
        <taxon>Glomerellaceae</taxon>
        <taxon>Colletotrichum</taxon>
        <taxon>Colletotrichum acutatum species complex</taxon>
    </lineage>
</organism>
<evidence type="ECO:0000259" key="5">
    <source>
        <dbReference type="Pfam" id="PF01494"/>
    </source>
</evidence>
<keyword evidence="2" id="KW-0285">Flavoprotein</keyword>
<evidence type="ECO:0000256" key="3">
    <source>
        <dbReference type="ARBA" id="ARBA00022827"/>
    </source>
</evidence>
<dbReference type="InterPro" id="IPR050641">
    <property type="entry name" value="RIFMO-like"/>
</dbReference>
<keyword evidence="4" id="KW-0560">Oxidoreductase</keyword>
<sequence>MEKTRVVVAGAGPVGLFTAYLLARQNIECIILERRHNVSEHPKAHTINPSTLEIFRQAGLDVAYIRQQAAKPKDAGSVRLVYGLADAEIGCFPYERQDDEMHNLTAEPLVNWPQPEIERLLEKAVIETSLVQIRRGWQVDAVDINDSQEAGCVVCCSSLTGRGNDGNTTRHSIQADFVIGADGVNSTVRDKMAGIEFESMGPGHVYQSIVCRGSLRAALPPGREAMLYFCFHPEHPSEFIAHDLDASFVHVTPVMGPSSEAPPIEACLPGLQYSEVLRTTWETAPRVASSYSDAMHRVFVVGDAAHSLPPQGGLGLNTGIADAHNLVWKLASVLNGKGTQSLPASFTRERRPVALANLEYSKGSEAAFYSVSTSLVGLAIQFQEARAQEASGSELTMDEFLQRPAVSAAAGGAVTEASKHFDSLALQLGFIYDDPSSTKALLDNPTVYLPRSCPGARLPHGSTNDGLSLLDLVPYNRFTVLHSANPAFASCDWAVDVAGLGLPESWFSVVPEIKGGKGIVVRPDHRVLVHVDNPAQADSAVKEYLHRGKVQDS</sequence>
<dbReference type="GO" id="GO:0071949">
    <property type="term" value="F:FAD binding"/>
    <property type="evidence" value="ECO:0007669"/>
    <property type="project" value="InterPro"/>
</dbReference>
<feature type="domain" description="FAD-binding" evidence="5">
    <location>
        <begin position="3"/>
        <end position="201"/>
    </location>
</feature>
<dbReference type="InterPro" id="IPR036188">
    <property type="entry name" value="FAD/NAD-bd_sf"/>
</dbReference>
<dbReference type="InterPro" id="IPR002938">
    <property type="entry name" value="FAD-bd"/>
</dbReference>
<gene>
    <name evidence="6" type="ORF">CSAL01_09216</name>
</gene>